<dbReference type="EMBL" id="CAKOGP040000262">
    <property type="protein sequence ID" value="CAJ1933337.1"/>
    <property type="molecule type" value="Genomic_DNA"/>
</dbReference>
<keyword evidence="4" id="KW-1185">Reference proteome</keyword>
<evidence type="ECO:0000313" key="4">
    <source>
        <dbReference type="Proteomes" id="UP001295423"/>
    </source>
</evidence>
<dbReference type="SUPFAM" id="SSF81301">
    <property type="entry name" value="Nucleotidyltransferase"/>
    <property type="match status" value="1"/>
</dbReference>
<feature type="region of interest" description="Disordered" evidence="1">
    <location>
        <begin position="1"/>
        <end position="33"/>
    </location>
</feature>
<evidence type="ECO:0000256" key="1">
    <source>
        <dbReference type="SAM" id="MobiDB-lite"/>
    </source>
</evidence>
<dbReference type="Proteomes" id="UP001295423">
    <property type="component" value="Unassembled WGS sequence"/>
</dbReference>
<comment type="caution">
    <text evidence="2">The sequence shown here is derived from an EMBL/GenBank/DDBJ whole genome shotgun (WGS) entry which is preliminary data.</text>
</comment>
<evidence type="ECO:0000313" key="3">
    <source>
        <dbReference type="EMBL" id="CAJ1940166.1"/>
    </source>
</evidence>
<feature type="compositionally biased region" description="Acidic residues" evidence="1">
    <location>
        <begin position="8"/>
        <end position="28"/>
    </location>
</feature>
<evidence type="ECO:0000313" key="2">
    <source>
        <dbReference type="EMBL" id="CAJ1933337.1"/>
    </source>
</evidence>
<gene>
    <name evidence="2" type="ORF">CYCCA115_LOCUS3263</name>
    <name evidence="3" type="ORF">CYCCA115_LOCUS6905</name>
</gene>
<dbReference type="EMBL" id="CAKOGP040000890">
    <property type="protein sequence ID" value="CAJ1940166.1"/>
    <property type="molecule type" value="Genomic_DNA"/>
</dbReference>
<proteinExistence type="predicted"/>
<organism evidence="2 4">
    <name type="scientific">Cylindrotheca closterium</name>
    <dbReference type="NCBI Taxonomy" id="2856"/>
    <lineage>
        <taxon>Eukaryota</taxon>
        <taxon>Sar</taxon>
        <taxon>Stramenopiles</taxon>
        <taxon>Ochrophyta</taxon>
        <taxon>Bacillariophyta</taxon>
        <taxon>Bacillariophyceae</taxon>
        <taxon>Bacillariophycidae</taxon>
        <taxon>Bacillariales</taxon>
        <taxon>Bacillariaceae</taxon>
        <taxon>Cylindrotheca</taxon>
    </lineage>
</organism>
<dbReference type="Gene3D" id="3.30.460.10">
    <property type="entry name" value="Beta Polymerase, domain 2"/>
    <property type="match status" value="1"/>
</dbReference>
<protein>
    <submittedName>
        <fullName evidence="2">Uncharacterized protein</fullName>
    </submittedName>
</protein>
<reference evidence="2" key="1">
    <citation type="submission" date="2023-08" db="EMBL/GenBank/DDBJ databases">
        <authorList>
            <person name="Audoor S."/>
            <person name="Bilcke G."/>
        </authorList>
    </citation>
    <scope>NUCLEOTIDE SEQUENCE</scope>
</reference>
<dbReference type="AlphaFoldDB" id="A0AAD2FEQ3"/>
<accession>A0AAD2FEQ3</accession>
<sequence>MSNASESSSDEFENEWEGSNGSEEEESSTEEKTIAIVEKVSARLNGLKEASASVKLRDKTKENLHMLHKYLDSRSKIDDRIHQVDEFQRIATFPLVTDSGGIETKSDDPLEFKSDFQQQLAEGKPVITLDERHIVARIAKPIYRQTLENIVDQVYSFCGCNKDDIQILGVPLKGSERAQEKADDDYSKRKPGPGVSWLYDIVRASIIFSTTEQIARCLEAIRDDPSIRVVKAKNRFEKPTLTGYRDFNLCIQIDIPGYRFRHICELQIHHKAIQVLQTELKTTTSQ</sequence>
<dbReference type="InterPro" id="IPR043519">
    <property type="entry name" value="NT_sf"/>
</dbReference>
<name>A0AAD2FEQ3_9STRA</name>